<comment type="caution">
    <text evidence="5">The sequence shown here is derived from an EMBL/GenBank/DDBJ whole genome shotgun (WGS) entry which is preliminary data.</text>
</comment>
<keyword evidence="2" id="KW-0378">Hydrolase</keyword>
<keyword evidence="5" id="KW-0808">Transferase</keyword>
<evidence type="ECO:0000256" key="3">
    <source>
        <dbReference type="ARBA" id="ARBA00022840"/>
    </source>
</evidence>
<feature type="domain" description="Carboxyltransferase" evidence="4">
    <location>
        <begin position="25"/>
        <end position="284"/>
    </location>
</feature>
<accession>A0A5Q6S0N2</accession>
<name>A0A5Q6S0N2_9ACTN</name>
<evidence type="ECO:0000313" key="5">
    <source>
        <dbReference type="EMBL" id="KAA1423779.1"/>
    </source>
</evidence>
<dbReference type="RefSeq" id="WP_149769298.1">
    <property type="nucleotide sequence ID" value="NZ_VDFQ02000002.1"/>
</dbReference>
<dbReference type="AlphaFoldDB" id="A0A5Q6S0N2"/>
<dbReference type="GO" id="GO:0005524">
    <property type="term" value="F:ATP binding"/>
    <property type="evidence" value="ECO:0007669"/>
    <property type="project" value="UniProtKB-KW"/>
</dbReference>
<dbReference type="EMBL" id="VDFQ02000002">
    <property type="protein sequence ID" value="KAA1423779.1"/>
    <property type="molecule type" value="Genomic_DNA"/>
</dbReference>
<dbReference type="PANTHER" id="PTHR43309:SF3">
    <property type="entry name" value="5-OXOPROLINASE SUBUNIT C"/>
    <property type="match status" value="1"/>
</dbReference>
<dbReference type="PANTHER" id="PTHR43309">
    <property type="entry name" value="5-OXOPROLINASE SUBUNIT C"/>
    <property type="match status" value="1"/>
</dbReference>
<dbReference type="Proteomes" id="UP000307768">
    <property type="component" value="Unassembled WGS sequence"/>
</dbReference>
<keyword evidence="1" id="KW-0547">Nucleotide-binding</keyword>
<dbReference type="InterPro" id="IPR052708">
    <property type="entry name" value="PxpC"/>
</dbReference>
<gene>
    <name evidence="5" type="ORF">FE697_009445</name>
</gene>
<evidence type="ECO:0000313" key="6">
    <source>
        <dbReference type="Proteomes" id="UP000307768"/>
    </source>
</evidence>
<protein>
    <submittedName>
        <fullName evidence="5">Biotin-dependent carboxyltransferase family protein</fullName>
    </submittedName>
</protein>
<sequence>MTTLEVVRSGPLALIEDEGRPGWSAIGVGRSGAADRASYRLANRLLANPAGAAAIEVLLGGLEVVARGGDAWVAVTGAPARLTVDARAVDPYAAVALREGQRLRMGLPPAGLRSYVAVRGGIDVPPVLGSRSRDVLAGIGPEPLAAGDRLVVGPAPAAYPHVDAVPAPAYEDEVVLRVVRGPRDDWILDPDLLVGATWHASANTDRVGMRLDGPPLRLVRPDRQLPSEGAVRGAIQVPPSGEPVVFLADHPVTGGYPVVGVVVDADVDRAAQVRPGTPLRLRWA</sequence>
<dbReference type="GO" id="GO:0016740">
    <property type="term" value="F:transferase activity"/>
    <property type="evidence" value="ECO:0007669"/>
    <property type="project" value="UniProtKB-KW"/>
</dbReference>
<evidence type="ECO:0000256" key="2">
    <source>
        <dbReference type="ARBA" id="ARBA00022801"/>
    </source>
</evidence>
<dbReference type="GO" id="GO:0016787">
    <property type="term" value="F:hydrolase activity"/>
    <property type="evidence" value="ECO:0007669"/>
    <property type="project" value="UniProtKB-KW"/>
</dbReference>
<dbReference type="OrthoDB" id="9768696at2"/>
<dbReference type="NCBIfam" id="TIGR00724">
    <property type="entry name" value="urea_amlyse_rel"/>
    <property type="match status" value="1"/>
</dbReference>
<dbReference type="Pfam" id="PF02626">
    <property type="entry name" value="CT_A_B"/>
    <property type="match status" value="1"/>
</dbReference>
<keyword evidence="3" id="KW-0067">ATP-binding</keyword>
<reference evidence="5 6" key="1">
    <citation type="submission" date="2019-09" db="EMBL/GenBank/DDBJ databases">
        <title>Mumia zhuanghuii sp. nov. isolated from the intestinal contents of plateau pika (Ochotona curzoniae) in the Qinghai-Tibet plateau of China.</title>
        <authorList>
            <person name="Tian Z."/>
        </authorList>
    </citation>
    <scope>NUCLEOTIDE SEQUENCE [LARGE SCALE GENOMIC DNA]</scope>
    <source>
        <strain evidence="6">350</strain>
    </source>
</reference>
<dbReference type="InterPro" id="IPR003778">
    <property type="entry name" value="CT_A_B"/>
</dbReference>
<organism evidence="5 6">
    <name type="scientific">Mumia zhuanghuii</name>
    <dbReference type="NCBI Taxonomy" id="2585211"/>
    <lineage>
        <taxon>Bacteria</taxon>
        <taxon>Bacillati</taxon>
        <taxon>Actinomycetota</taxon>
        <taxon>Actinomycetes</taxon>
        <taxon>Propionibacteriales</taxon>
        <taxon>Nocardioidaceae</taxon>
        <taxon>Mumia</taxon>
    </lineage>
</organism>
<proteinExistence type="predicted"/>
<evidence type="ECO:0000259" key="4">
    <source>
        <dbReference type="SMART" id="SM00797"/>
    </source>
</evidence>
<dbReference type="SMART" id="SM00797">
    <property type="entry name" value="AHS2"/>
    <property type="match status" value="1"/>
</dbReference>
<evidence type="ECO:0000256" key="1">
    <source>
        <dbReference type="ARBA" id="ARBA00022741"/>
    </source>
</evidence>
<dbReference type="SUPFAM" id="SSF50891">
    <property type="entry name" value="Cyclophilin-like"/>
    <property type="match status" value="1"/>
</dbReference>
<dbReference type="InterPro" id="IPR029000">
    <property type="entry name" value="Cyclophilin-like_dom_sf"/>
</dbReference>
<dbReference type="Gene3D" id="2.40.100.10">
    <property type="entry name" value="Cyclophilin-like"/>
    <property type="match status" value="1"/>
</dbReference>